<name>A0A024GZZ2_9MICC</name>
<evidence type="ECO:0000313" key="1">
    <source>
        <dbReference type="EMBL" id="CCQ45069.1"/>
    </source>
</evidence>
<proteinExistence type="predicted"/>
<dbReference type="OrthoDB" id="556502at2"/>
<organism evidence="1 2">
    <name type="scientific">Pseudarthrobacter siccitolerans</name>
    <dbReference type="NCBI Taxonomy" id="861266"/>
    <lineage>
        <taxon>Bacteria</taxon>
        <taxon>Bacillati</taxon>
        <taxon>Actinomycetota</taxon>
        <taxon>Actinomycetes</taxon>
        <taxon>Micrococcales</taxon>
        <taxon>Micrococcaceae</taxon>
        <taxon>Pseudarthrobacter</taxon>
    </lineage>
</organism>
<reference evidence="2" key="1">
    <citation type="journal article" date="2014" name="Genome Announc.">
        <title>Genome Sequence of Arthrobacter siccitolerans 4J27, a Xeroprotectant-Producing Desiccation-Tolerant Microorganism.</title>
        <authorList>
            <person name="Manzanera M."/>
            <person name="Santa-Cruz-Calvo L."/>
            <person name="Vilchez J.I."/>
            <person name="Garcia-Fontana C."/>
            <person name="Silva-Castro G.A."/>
            <person name="Calvo C."/>
            <person name="Gonzalez-Lopez J."/>
        </authorList>
    </citation>
    <scope>NUCLEOTIDE SEQUENCE [LARGE SCALE GENOMIC DNA]</scope>
    <source>
        <strain evidence="2">4J27</strain>
    </source>
</reference>
<dbReference type="AlphaFoldDB" id="A0A024GZZ2"/>
<evidence type="ECO:0000313" key="2">
    <source>
        <dbReference type="Proteomes" id="UP000035722"/>
    </source>
</evidence>
<dbReference type="SUPFAM" id="SSF53474">
    <property type="entry name" value="alpha/beta-Hydrolases"/>
    <property type="match status" value="1"/>
</dbReference>
<sequence>MGNTPHDGRLPVIYVRGFAGTGSAVNSAVDDPFYGFSQGSVHVRADGGGRAKFHQFESPMLRLVADHKYEVPVHGDQWAFLNTADAKSVNPASIWIHRFYDDAADTFDEEPEKFTFEEAAKDLFSMIKLVLEKTGAPKVFLVAHSMGGLICRSLLQRVIPESLAGDDGRIDPAAGARYVARVFTYATPHGGIRFAVGLGLFEKLRDATRFQGADIFGPDRMYEYLTPPALRRIRTRESFRATEMPDDGFPVEELFCLVGSNPEDYDVALGLSSKAVGARSDGLVQIDNAAVKGAVVAVVHRSHSGRYGIVNSEEGYQNLQRFLFGDLKVEVELVGFTVGVADPPEVEYQLDVGLAIRGLPVLVHEQSAAHFCPVQIEHWKEGDPIDSPVPLLTTFLSSHAPRPRVDGKEVPRLRQALKLTLMSIIEKDGHFFFADHLEQTEDWQDTLLVEIEPPSAGVPLPKAWAAWNSTIPGALRNWDAGDQDQLKDIDPTPNRWQGLIPVPAMSRSLLGQKAGLRLTVTPRTLAL</sequence>
<dbReference type="Proteomes" id="UP000035722">
    <property type="component" value="Unassembled WGS sequence"/>
</dbReference>
<dbReference type="RefSeq" id="WP_050054097.1">
    <property type="nucleotide sequence ID" value="NZ_CAQI01000032.1"/>
</dbReference>
<gene>
    <name evidence="1" type="ORF">ARTSIC4J27_1002</name>
</gene>
<dbReference type="EMBL" id="CAQI01000032">
    <property type="protein sequence ID" value="CCQ45069.1"/>
    <property type="molecule type" value="Genomic_DNA"/>
</dbReference>
<comment type="caution">
    <text evidence="1">The sequence shown here is derived from an EMBL/GenBank/DDBJ whole genome shotgun (WGS) entry which is preliminary data.</text>
</comment>
<dbReference type="Gene3D" id="3.40.50.1820">
    <property type="entry name" value="alpha/beta hydrolase"/>
    <property type="match status" value="1"/>
</dbReference>
<dbReference type="InterPro" id="IPR029058">
    <property type="entry name" value="AB_hydrolase_fold"/>
</dbReference>
<accession>A0A024GZZ2</accession>
<protein>
    <submittedName>
        <fullName evidence="1">Uncharacterized protein</fullName>
    </submittedName>
</protein>
<dbReference type="STRING" id="861266.ARTSIC4J27_1002"/>
<keyword evidence="2" id="KW-1185">Reference proteome</keyword>